<accession>A0A815D2L9</accession>
<sequence length="140" mass="16318">DPWGFGHKPDNWQTSPMQRIPPWLRSFSSVMMKFSPLAGLRVAGPFGVHIMKYLRQDLRVKFQKLFDDDRVLEYLYHCNAQLPTGEEGFRTISDLLAWSKTQGKRDNVFIDTINDAGHHVYADAPDEFDIFLKRTLMNKE</sequence>
<name>A0A815D2L9_9BILA</name>
<evidence type="ECO:0000313" key="2">
    <source>
        <dbReference type="Proteomes" id="UP000663855"/>
    </source>
</evidence>
<evidence type="ECO:0000313" key="1">
    <source>
        <dbReference type="EMBL" id="CAF1291437.1"/>
    </source>
</evidence>
<protein>
    <submittedName>
        <fullName evidence="1">Uncharacterized protein</fullName>
    </submittedName>
</protein>
<reference evidence="1" key="1">
    <citation type="submission" date="2021-02" db="EMBL/GenBank/DDBJ databases">
        <authorList>
            <person name="Nowell W R."/>
        </authorList>
    </citation>
    <scope>NUCLEOTIDE SEQUENCE</scope>
</reference>
<comment type="caution">
    <text evidence="1">The sequence shown here is derived from an EMBL/GenBank/DDBJ whole genome shotgun (WGS) entry which is preliminary data.</text>
</comment>
<gene>
    <name evidence="1" type="ORF">CJN711_LOCUS16448</name>
</gene>
<dbReference type="EMBL" id="CAJNOV010007607">
    <property type="protein sequence ID" value="CAF1291437.1"/>
    <property type="molecule type" value="Genomic_DNA"/>
</dbReference>
<proteinExistence type="predicted"/>
<feature type="non-terminal residue" evidence="1">
    <location>
        <position position="1"/>
    </location>
</feature>
<dbReference type="AlphaFoldDB" id="A0A815D2L9"/>
<organism evidence="1 2">
    <name type="scientific">Rotaria magnacalcarata</name>
    <dbReference type="NCBI Taxonomy" id="392030"/>
    <lineage>
        <taxon>Eukaryota</taxon>
        <taxon>Metazoa</taxon>
        <taxon>Spiralia</taxon>
        <taxon>Gnathifera</taxon>
        <taxon>Rotifera</taxon>
        <taxon>Eurotatoria</taxon>
        <taxon>Bdelloidea</taxon>
        <taxon>Philodinida</taxon>
        <taxon>Philodinidae</taxon>
        <taxon>Rotaria</taxon>
    </lineage>
</organism>
<dbReference type="Proteomes" id="UP000663855">
    <property type="component" value="Unassembled WGS sequence"/>
</dbReference>